<reference evidence="1 2" key="1">
    <citation type="submission" date="2017-03" db="EMBL/GenBank/DDBJ databases">
        <authorList>
            <person name="Afonso C.L."/>
            <person name="Miller P.J."/>
            <person name="Scott M.A."/>
            <person name="Spackman E."/>
            <person name="Goraichik I."/>
            <person name="Dimitrov K.M."/>
            <person name="Suarez D.L."/>
            <person name="Swayne D.E."/>
        </authorList>
    </citation>
    <scope>NUCLEOTIDE SEQUENCE [LARGE SCALE GENOMIC DNA]</scope>
    <source>
        <strain evidence="1 2">CECT 7023</strain>
    </source>
</reference>
<evidence type="ECO:0000313" key="1">
    <source>
        <dbReference type="EMBL" id="SLN74419.1"/>
    </source>
</evidence>
<evidence type="ECO:0000313" key="2">
    <source>
        <dbReference type="Proteomes" id="UP000193900"/>
    </source>
</evidence>
<sequence>MRQTAPLIHRELGQGQGAVTGCGDSTVEGFPDKAADFDSHLPGDADNFEECADGSPEVVRAIARRQRFTDLACNARPGEVRR</sequence>
<proteinExistence type="predicted"/>
<organism evidence="1 2">
    <name type="scientific">Roseisalinus antarcticus</name>
    <dbReference type="NCBI Taxonomy" id="254357"/>
    <lineage>
        <taxon>Bacteria</taxon>
        <taxon>Pseudomonadati</taxon>
        <taxon>Pseudomonadota</taxon>
        <taxon>Alphaproteobacteria</taxon>
        <taxon>Rhodobacterales</taxon>
        <taxon>Roseobacteraceae</taxon>
        <taxon>Roseisalinus</taxon>
    </lineage>
</organism>
<gene>
    <name evidence="1" type="ORF">ROA7023_03799</name>
</gene>
<dbReference type="Proteomes" id="UP000193900">
    <property type="component" value="Unassembled WGS sequence"/>
</dbReference>
<protein>
    <submittedName>
        <fullName evidence="1">Uncharacterized protein</fullName>
    </submittedName>
</protein>
<dbReference type="EMBL" id="FWFZ01000030">
    <property type="protein sequence ID" value="SLN74419.1"/>
    <property type="molecule type" value="Genomic_DNA"/>
</dbReference>
<keyword evidence="2" id="KW-1185">Reference proteome</keyword>
<name>A0A1Y5TYU6_9RHOB</name>
<dbReference type="AlphaFoldDB" id="A0A1Y5TYU6"/>
<dbReference type="PROSITE" id="PS51257">
    <property type="entry name" value="PROKAR_LIPOPROTEIN"/>
    <property type="match status" value="1"/>
</dbReference>
<accession>A0A1Y5TYU6</accession>